<proteinExistence type="inferred from homology"/>
<dbReference type="AlphaFoldDB" id="A0A411HL45"/>
<dbReference type="GO" id="GO:0015886">
    <property type="term" value="P:heme transport"/>
    <property type="evidence" value="ECO:0007669"/>
    <property type="project" value="InterPro"/>
</dbReference>
<evidence type="ECO:0000256" key="2">
    <source>
        <dbReference type="ARBA" id="ARBA00004377"/>
    </source>
</evidence>
<evidence type="ECO:0000256" key="3">
    <source>
        <dbReference type="ARBA" id="ARBA00008741"/>
    </source>
</evidence>
<comment type="similarity">
    <text evidence="3 12">Belongs to the CcmD/CycX/HelD family.</text>
</comment>
<keyword evidence="9 12" id="KW-0201">Cytochrome c-type biogenesis</keyword>
<reference evidence="13 14" key="1">
    <citation type="submission" date="2019-01" db="EMBL/GenBank/DDBJ databases">
        <title>Pseudolysobacter antarctica gen. nov., sp. nov., isolated from Fildes Peninsula, Antarctica.</title>
        <authorList>
            <person name="Wei Z."/>
            <person name="Peng F."/>
        </authorList>
    </citation>
    <scope>NUCLEOTIDE SEQUENCE [LARGE SCALE GENOMIC DNA]</scope>
    <source>
        <strain evidence="13 14">AQ6-296</strain>
    </source>
</reference>
<evidence type="ECO:0000256" key="4">
    <source>
        <dbReference type="ARBA" id="ARBA00016461"/>
    </source>
</evidence>
<keyword evidence="7 12" id="KW-0997">Cell inner membrane</keyword>
<keyword evidence="11 12" id="KW-0472">Membrane</keyword>
<dbReference type="InterPro" id="IPR052075">
    <property type="entry name" value="Heme_exporter_D"/>
</dbReference>
<evidence type="ECO:0000256" key="12">
    <source>
        <dbReference type="RuleBase" id="RU363101"/>
    </source>
</evidence>
<sequence>MSDVLAMGGYGNYVWISYALFVFVLLLDALVPLLYRRQLLIRLRGQFRRQQARRNTP</sequence>
<dbReference type="InterPro" id="IPR007078">
    <property type="entry name" value="Haem_export_protD_CcmD"/>
</dbReference>
<organism evidence="13 14">
    <name type="scientific">Pseudolysobacter antarcticus</name>
    <dbReference type="NCBI Taxonomy" id="2511995"/>
    <lineage>
        <taxon>Bacteria</taxon>
        <taxon>Pseudomonadati</taxon>
        <taxon>Pseudomonadota</taxon>
        <taxon>Gammaproteobacteria</taxon>
        <taxon>Lysobacterales</taxon>
        <taxon>Rhodanobacteraceae</taxon>
        <taxon>Pseudolysobacter</taxon>
    </lineage>
</organism>
<dbReference type="PANTHER" id="PTHR37531">
    <property type="entry name" value="HEME EXPORTER PROTEIN D"/>
    <property type="match status" value="1"/>
</dbReference>
<evidence type="ECO:0000313" key="13">
    <source>
        <dbReference type="EMBL" id="QBB71134.1"/>
    </source>
</evidence>
<dbReference type="PANTHER" id="PTHR37531:SF1">
    <property type="entry name" value="HEME EXPORTER PROTEIN D"/>
    <property type="match status" value="1"/>
</dbReference>
<evidence type="ECO:0000256" key="11">
    <source>
        <dbReference type="ARBA" id="ARBA00023136"/>
    </source>
</evidence>
<dbReference type="RefSeq" id="WP_129833844.1">
    <property type="nucleotide sequence ID" value="NZ_CP035704.1"/>
</dbReference>
<evidence type="ECO:0000256" key="1">
    <source>
        <dbReference type="ARBA" id="ARBA00002442"/>
    </source>
</evidence>
<gene>
    <name evidence="13" type="primary">ccmD</name>
    <name evidence="13" type="ORF">ELE36_12655</name>
</gene>
<evidence type="ECO:0000256" key="5">
    <source>
        <dbReference type="ARBA" id="ARBA00022448"/>
    </source>
</evidence>
<dbReference type="GO" id="GO:0005886">
    <property type="term" value="C:plasma membrane"/>
    <property type="evidence" value="ECO:0007669"/>
    <property type="project" value="UniProtKB-SubCell"/>
</dbReference>
<dbReference type="NCBIfam" id="TIGR03141">
    <property type="entry name" value="cytochro_ccmD"/>
    <property type="match status" value="1"/>
</dbReference>
<evidence type="ECO:0000256" key="8">
    <source>
        <dbReference type="ARBA" id="ARBA00022692"/>
    </source>
</evidence>
<dbReference type="Proteomes" id="UP000291562">
    <property type="component" value="Chromosome"/>
</dbReference>
<keyword evidence="14" id="KW-1185">Reference proteome</keyword>
<keyword evidence="6 12" id="KW-1003">Cell membrane</keyword>
<dbReference type="KEGG" id="xbc:ELE36_12655"/>
<keyword evidence="8 12" id="KW-0812">Transmembrane</keyword>
<evidence type="ECO:0000313" key="14">
    <source>
        <dbReference type="Proteomes" id="UP000291562"/>
    </source>
</evidence>
<keyword evidence="10 12" id="KW-1133">Transmembrane helix</keyword>
<name>A0A411HL45_9GAMM</name>
<evidence type="ECO:0000256" key="7">
    <source>
        <dbReference type="ARBA" id="ARBA00022519"/>
    </source>
</evidence>
<evidence type="ECO:0000256" key="9">
    <source>
        <dbReference type="ARBA" id="ARBA00022748"/>
    </source>
</evidence>
<accession>A0A411HL45</accession>
<keyword evidence="5 12" id="KW-0813">Transport</keyword>
<evidence type="ECO:0000256" key="6">
    <source>
        <dbReference type="ARBA" id="ARBA00022475"/>
    </source>
</evidence>
<evidence type="ECO:0000256" key="10">
    <source>
        <dbReference type="ARBA" id="ARBA00022989"/>
    </source>
</evidence>
<dbReference type="GO" id="GO:0017004">
    <property type="term" value="P:cytochrome complex assembly"/>
    <property type="evidence" value="ECO:0007669"/>
    <property type="project" value="UniProtKB-KW"/>
</dbReference>
<comment type="subcellular location">
    <subcellularLocation>
        <location evidence="2 12">Cell inner membrane</location>
        <topology evidence="2 12">Single-pass membrane protein</topology>
    </subcellularLocation>
</comment>
<dbReference type="EMBL" id="CP035704">
    <property type="protein sequence ID" value="QBB71134.1"/>
    <property type="molecule type" value="Genomic_DNA"/>
</dbReference>
<comment type="function">
    <text evidence="1 12">Required for the export of heme to the periplasm for the biogenesis of c-type cytochromes.</text>
</comment>
<protein>
    <recommendedName>
        <fullName evidence="4 12">Heme exporter protein D</fullName>
    </recommendedName>
</protein>
<dbReference type="GO" id="GO:1903607">
    <property type="term" value="P:cytochrome c biosynthetic process"/>
    <property type="evidence" value="ECO:0007669"/>
    <property type="project" value="TreeGrafter"/>
</dbReference>
<dbReference type="Pfam" id="PF04995">
    <property type="entry name" value="CcmD"/>
    <property type="match status" value="1"/>
</dbReference>
<feature type="transmembrane region" description="Helical" evidence="12">
    <location>
        <begin position="12"/>
        <end position="35"/>
    </location>
</feature>